<evidence type="ECO:0000313" key="1">
    <source>
        <dbReference type="EMBL" id="GFN82131.1"/>
    </source>
</evidence>
<keyword evidence="2" id="KW-1185">Reference proteome</keyword>
<comment type="caution">
    <text evidence="1">The sequence shown here is derived from an EMBL/GenBank/DDBJ whole genome shotgun (WGS) entry which is preliminary data.</text>
</comment>
<name>A0AAV3YIW6_9GAST</name>
<dbReference type="EMBL" id="BLXT01000976">
    <property type="protein sequence ID" value="GFN82131.1"/>
    <property type="molecule type" value="Genomic_DNA"/>
</dbReference>
<sequence>MPSEGITFIDDDDNDVGGYGASILCTVCFNIENSVKNEMESKSNLEMKVKKYDREWLLPTATDQGILKQFYARVYFTVCPKELMKAEAFPDHKITLLSAATFQSTINKKRPSDICARRNAKLLGALE</sequence>
<organism evidence="1 2">
    <name type="scientific">Plakobranchus ocellatus</name>
    <dbReference type="NCBI Taxonomy" id="259542"/>
    <lineage>
        <taxon>Eukaryota</taxon>
        <taxon>Metazoa</taxon>
        <taxon>Spiralia</taxon>
        <taxon>Lophotrochozoa</taxon>
        <taxon>Mollusca</taxon>
        <taxon>Gastropoda</taxon>
        <taxon>Heterobranchia</taxon>
        <taxon>Euthyneura</taxon>
        <taxon>Panpulmonata</taxon>
        <taxon>Sacoglossa</taxon>
        <taxon>Placobranchoidea</taxon>
        <taxon>Plakobranchidae</taxon>
        <taxon>Plakobranchus</taxon>
    </lineage>
</organism>
<protein>
    <submittedName>
        <fullName evidence="1">Uncharacterized protein</fullName>
    </submittedName>
</protein>
<dbReference type="AlphaFoldDB" id="A0AAV3YIW6"/>
<dbReference type="Proteomes" id="UP000735302">
    <property type="component" value="Unassembled WGS sequence"/>
</dbReference>
<reference evidence="1 2" key="1">
    <citation type="journal article" date="2021" name="Elife">
        <title>Chloroplast acquisition without the gene transfer in kleptoplastic sea slugs, Plakobranchus ocellatus.</title>
        <authorList>
            <person name="Maeda T."/>
            <person name="Takahashi S."/>
            <person name="Yoshida T."/>
            <person name="Shimamura S."/>
            <person name="Takaki Y."/>
            <person name="Nagai Y."/>
            <person name="Toyoda A."/>
            <person name="Suzuki Y."/>
            <person name="Arimoto A."/>
            <person name="Ishii H."/>
            <person name="Satoh N."/>
            <person name="Nishiyama T."/>
            <person name="Hasebe M."/>
            <person name="Maruyama T."/>
            <person name="Minagawa J."/>
            <person name="Obokata J."/>
            <person name="Shigenobu S."/>
        </authorList>
    </citation>
    <scope>NUCLEOTIDE SEQUENCE [LARGE SCALE GENOMIC DNA]</scope>
</reference>
<evidence type="ECO:0000313" key="2">
    <source>
        <dbReference type="Proteomes" id="UP000735302"/>
    </source>
</evidence>
<proteinExistence type="predicted"/>
<gene>
    <name evidence="1" type="ORF">PoB_000863700</name>
</gene>
<accession>A0AAV3YIW6</accession>